<reference evidence="1 2" key="1">
    <citation type="submission" date="2018-03" db="EMBL/GenBank/DDBJ databases">
        <title>Genomic Encyclopedia of Archaeal and Bacterial Type Strains, Phase II (KMG-II): from individual species to whole genera.</title>
        <authorList>
            <person name="Goeker M."/>
        </authorList>
    </citation>
    <scope>NUCLEOTIDE SEQUENCE [LARGE SCALE GENOMIC DNA]</scope>
    <source>
        <strain evidence="1 2">DSM 100673</strain>
    </source>
</reference>
<evidence type="ECO:0000313" key="2">
    <source>
        <dbReference type="Proteomes" id="UP000240418"/>
    </source>
</evidence>
<proteinExistence type="predicted"/>
<comment type="caution">
    <text evidence="1">The sequence shown here is derived from an EMBL/GenBank/DDBJ whole genome shotgun (WGS) entry which is preliminary data.</text>
</comment>
<accession>A0A2P8EVJ4</accession>
<dbReference type="EMBL" id="PYGJ01000033">
    <property type="protein sequence ID" value="PSL13490.1"/>
    <property type="molecule type" value="Genomic_DNA"/>
</dbReference>
<evidence type="ECO:0000313" key="1">
    <source>
        <dbReference type="EMBL" id="PSL13490.1"/>
    </source>
</evidence>
<dbReference type="OrthoDB" id="9759263at2"/>
<dbReference type="SUPFAM" id="SSF48256">
    <property type="entry name" value="Citrate synthase"/>
    <property type="match status" value="1"/>
</dbReference>
<dbReference type="InterPro" id="IPR036969">
    <property type="entry name" value="Citrate_synthase_sf"/>
</dbReference>
<protein>
    <submittedName>
        <fullName evidence="1">Uncharacterized protein</fullName>
    </submittedName>
</protein>
<dbReference type="GO" id="GO:0046912">
    <property type="term" value="F:acyltransferase activity, acyl groups converted into alkyl on transfer"/>
    <property type="evidence" value="ECO:0007669"/>
    <property type="project" value="InterPro"/>
</dbReference>
<name>A0A2P8EVJ4_9RHOB</name>
<sequence>MNIDGATTVIYAELGFDAPLTRGLLYLLRSVGILAHAWKQIQQGGRKNGPLPKGHLWTYLNPSEK</sequence>
<keyword evidence="2" id="KW-1185">Reference proteome</keyword>
<dbReference type="AlphaFoldDB" id="A0A2P8EVJ4"/>
<dbReference type="Proteomes" id="UP000240418">
    <property type="component" value="Unassembled WGS sequence"/>
</dbReference>
<gene>
    <name evidence="1" type="ORF">CLV88_13316</name>
</gene>
<organism evidence="1 2">
    <name type="scientific">Shimia abyssi</name>
    <dbReference type="NCBI Taxonomy" id="1662395"/>
    <lineage>
        <taxon>Bacteria</taxon>
        <taxon>Pseudomonadati</taxon>
        <taxon>Pseudomonadota</taxon>
        <taxon>Alphaproteobacteria</taxon>
        <taxon>Rhodobacterales</taxon>
        <taxon>Roseobacteraceae</taxon>
    </lineage>
</organism>